<protein>
    <submittedName>
        <fullName evidence="4">1,4-dihydroxy-2-naphthoyl-CoA hydrolase</fullName>
    </submittedName>
</protein>
<dbReference type="Pfam" id="PF03061">
    <property type="entry name" value="4HBT"/>
    <property type="match status" value="1"/>
</dbReference>
<sequence length="144" mass="15780">MSAIWFKAYSLEEVNHIFKKYMTGFLQIRATEITDNTLIAEMPITDMVRQPFGILHGGASVVLAESVGSVASNLVVDSEHFAGVGMEINANHLKSVSQGKVYASCSALHIGKKSHVWDIKIRNEAETLICVSRLTVAIIDRGSF</sequence>
<comment type="similarity">
    <text evidence="1">Belongs to the thioesterase PaaI family.</text>
</comment>
<dbReference type="AlphaFoldDB" id="A0A5S5DLI1"/>
<accession>A0A5S5DLI1</accession>
<comment type="caution">
    <text evidence="4">The sequence shown here is derived from an EMBL/GenBank/DDBJ whole genome shotgun (WGS) entry which is preliminary data.</text>
</comment>
<dbReference type="SUPFAM" id="SSF54637">
    <property type="entry name" value="Thioesterase/thiol ester dehydrase-isomerase"/>
    <property type="match status" value="1"/>
</dbReference>
<dbReference type="PANTHER" id="PTHR43240">
    <property type="entry name" value="1,4-DIHYDROXY-2-NAPHTHOYL-COA THIOESTERASE 1"/>
    <property type="match status" value="1"/>
</dbReference>
<feature type="domain" description="Thioesterase" evidence="3">
    <location>
        <begin position="52"/>
        <end position="130"/>
    </location>
</feature>
<name>A0A5S5DLI1_9SPHI</name>
<dbReference type="OrthoDB" id="9798208at2"/>
<dbReference type="RefSeq" id="WP_148908376.1">
    <property type="nucleotide sequence ID" value="NZ_VNHX01000008.1"/>
</dbReference>
<dbReference type="CDD" id="cd03443">
    <property type="entry name" value="PaaI_thioesterase"/>
    <property type="match status" value="1"/>
</dbReference>
<keyword evidence="5" id="KW-1185">Reference proteome</keyword>
<dbReference type="PANTHER" id="PTHR43240:SF5">
    <property type="entry name" value="1,4-DIHYDROXY-2-NAPHTHOYL-COA THIOESTERASE 1"/>
    <property type="match status" value="1"/>
</dbReference>
<reference evidence="4 5" key="1">
    <citation type="submission" date="2019-07" db="EMBL/GenBank/DDBJ databases">
        <title>Genomic Encyclopedia of Archaeal and Bacterial Type Strains, Phase II (KMG-II): from individual species to whole genera.</title>
        <authorList>
            <person name="Goeker M."/>
        </authorList>
    </citation>
    <scope>NUCLEOTIDE SEQUENCE [LARGE SCALE GENOMIC DNA]</scope>
    <source>
        <strain evidence="4 5">DSM 18850</strain>
    </source>
</reference>
<keyword evidence="2 4" id="KW-0378">Hydrolase</keyword>
<dbReference type="InterPro" id="IPR003736">
    <property type="entry name" value="PAAI_dom"/>
</dbReference>
<dbReference type="GO" id="GO:0061522">
    <property type="term" value="F:1,4-dihydroxy-2-naphthoyl-CoA thioesterase activity"/>
    <property type="evidence" value="ECO:0007669"/>
    <property type="project" value="TreeGrafter"/>
</dbReference>
<evidence type="ECO:0000313" key="5">
    <source>
        <dbReference type="Proteomes" id="UP000325105"/>
    </source>
</evidence>
<dbReference type="GO" id="GO:0005829">
    <property type="term" value="C:cytosol"/>
    <property type="evidence" value="ECO:0007669"/>
    <property type="project" value="TreeGrafter"/>
</dbReference>
<dbReference type="InterPro" id="IPR006683">
    <property type="entry name" value="Thioestr_dom"/>
</dbReference>
<evidence type="ECO:0000259" key="3">
    <source>
        <dbReference type="Pfam" id="PF03061"/>
    </source>
</evidence>
<dbReference type="Gene3D" id="3.10.129.10">
    <property type="entry name" value="Hotdog Thioesterase"/>
    <property type="match status" value="1"/>
</dbReference>
<evidence type="ECO:0000313" key="4">
    <source>
        <dbReference type="EMBL" id="TYP95916.1"/>
    </source>
</evidence>
<dbReference type="EMBL" id="VNHX01000008">
    <property type="protein sequence ID" value="TYP95916.1"/>
    <property type="molecule type" value="Genomic_DNA"/>
</dbReference>
<gene>
    <name evidence="4" type="ORF">BC792_1087</name>
</gene>
<evidence type="ECO:0000256" key="2">
    <source>
        <dbReference type="ARBA" id="ARBA00022801"/>
    </source>
</evidence>
<dbReference type="NCBIfam" id="TIGR00369">
    <property type="entry name" value="unchar_dom_1"/>
    <property type="match status" value="1"/>
</dbReference>
<proteinExistence type="inferred from homology"/>
<evidence type="ECO:0000256" key="1">
    <source>
        <dbReference type="ARBA" id="ARBA00008324"/>
    </source>
</evidence>
<organism evidence="4 5">
    <name type="scientific">Sphingobacterium allocomposti</name>
    <dbReference type="NCBI Taxonomy" id="415956"/>
    <lineage>
        <taxon>Bacteria</taxon>
        <taxon>Pseudomonadati</taxon>
        <taxon>Bacteroidota</taxon>
        <taxon>Sphingobacteriia</taxon>
        <taxon>Sphingobacteriales</taxon>
        <taxon>Sphingobacteriaceae</taxon>
        <taxon>Sphingobacterium</taxon>
    </lineage>
</organism>
<dbReference type="InterPro" id="IPR029069">
    <property type="entry name" value="HotDog_dom_sf"/>
</dbReference>
<dbReference type="Proteomes" id="UP000325105">
    <property type="component" value="Unassembled WGS sequence"/>
</dbReference>